<organism evidence="1 2">
    <name type="scientific">Pristionchus fissidentatus</name>
    <dbReference type="NCBI Taxonomy" id="1538716"/>
    <lineage>
        <taxon>Eukaryota</taxon>
        <taxon>Metazoa</taxon>
        <taxon>Ecdysozoa</taxon>
        <taxon>Nematoda</taxon>
        <taxon>Chromadorea</taxon>
        <taxon>Rhabditida</taxon>
        <taxon>Rhabditina</taxon>
        <taxon>Diplogasteromorpha</taxon>
        <taxon>Diplogasteroidea</taxon>
        <taxon>Neodiplogasteridae</taxon>
        <taxon>Pristionchus</taxon>
    </lineage>
</organism>
<evidence type="ECO:0000313" key="1">
    <source>
        <dbReference type="EMBL" id="GMT34057.1"/>
    </source>
</evidence>
<accession>A0AAV5WPW1</accession>
<sequence>SEAPSTAVEPSMGSTETATTAFQDLSSFSSEALVTTEATTEALFSTDQSSTPTSELRLLIINDFTTNFYDNPLPANAAPVKKCPGGVHPEAGNEFDFSNTIVQGVDESITLEIFYYAYNGDDHPISPTPLYRTTFLSSAYGEFNNVVCLDDDPTPSDLNGIIGTINQFGYDIDVVVWLTSASQTEINAALPISINDTHVIAVGMNGGDMSQAYPGSSVVITDFNKPEDISCMIDSFFGTTEQKDVVSECVSSTFLKSNSLRAPNSTSFAHHRASRLWYRR</sequence>
<dbReference type="EMBL" id="BTSY01000006">
    <property type="protein sequence ID" value="GMT34057.1"/>
    <property type="molecule type" value="Genomic_DNA"/>
</dbReference>
<feature type="non-terminal residue" evidence="1">
    <location>
        <position position="1"/>
    </location>
</feature>
<name>A0AAV5WPW1_9BILA</name>
<comment type="caution">
    <text evidence="1">The sequence shown here is derived from an EMBL/GenBank/DDBJ whole genome shotgun (WGS) entry which is preliminary data.</text>
</comment>
<keyword evidence="2" id="KW-1185">Reference proteome</keyword>
<proteinExistence type="predicted"/>
<gene>
    <name evidence="1" type="ORF">PFISCL1PPCAC_25354</name>
</gene>
<evidence type="ECO:0000313" key="2">
    <source>
        <dbReference type="Proteomes" id="UP001432322"/>
    </source>
</evidence>
<protein>
    <submittedName>
        <fullName evidence="1">Uncharacterized protein</fullName>
    </submittedName>
</protein>
<dbReference type="AlphaFoldDB" id="A0AAV5WPW1"/>
<dbReference type="Proteomes" id="UP001432322">
    <property type="component" value="Unassembled WGS sequence"/>
</dbReference>
<reference evidence="1" key="1">
    <citation type="submission" date="2023-10" db="EMBL/GenBank/DDBJ databases">
        <title>Genome assembly of Pristionchus species.</title>
        <authorList>
            <person name="Yoshida K."/>
            <person name="Sommer R.J."/>
        </authorList>
    </citation>
    <scope>NUCLEOTIDE SEQUENCE</scope>
    <source>
        <strain evidence="1">RS5133</strain>
    </source>
</reference>